<accession>A0A2P2R596</accession>
<evidence type="ECO:0000313" key="1">
    <source>
        <dbReference type="EMBL" id="MBX74416.1"/>
    </source>
</evidence>
<sequence>MKFQILNEFNNKY</sequence>
<reference evidence="1" key="1">
    <citation type="submission" date="2018-02" db="EMBL/GenBank/DDBJ databases">
        <title>Rhizophora mucronata_Transcriptome.</title>
        <authorList>
            <person name="Meera S.P."/>
            <person name="Sreeshan A."/>
            <person name="Augustine A."/>
        </authorList>
    </citation>
    <scope>NUCLEOTIDE SEQUENCE</scope>
    <source>
        <tissue evidence="1">Leaf</tissue>
    </source>
</reference>
<name>A0A2P2R596_RHIMU</name>
<proteinExistence type="predicted"/>
<organism evidence="1">
    <name type="scientific">Rhizophora mucronata</name>
    <name type="common">Asiatic mangrove</name>
    <dbReference type="NCBI Taxonomy" id="61149"/>
    <lineage>
        <taxon>Eukaryota</taxon>
        <taxon>Viridiplantae</taxon>
        <taxon>Streptophyta</taxon>
        <taxon>Embryophyta</taxon>
        <taxon>Tracheophyta</taxon>
        <taxon>Spermatophyta</taxon>
        <taxon>Magnoliopsida</taxon>
        <taxon>eudicotyledons</taxon>
        <taxon>Gunneridae</taxon>
        <taxon>Pentapetalae</taxon>
        <taxon>rosids</taxon>
        <taxon>fabids</taxon>
        <taxon>Malpighiales</taxon>
        <taxon>Rhizophoraceae</taxon>
        <taxon>Rhizophora</taxon>
    </lineage>
</organism>
<dbReference type="EMBL" id="GGEC01093932">
    <property type="protein sequence ID" value="MBX74416.1"/>
    <property type="molecule type" value="Transcribed_RNA"/>
</dbReference>
<protein>
    <submittedName>
        <fullName evidence="1">Uncharacterized protein</fullName>
    </submittedName>
</protein>